<organism evidence="2 3">
    <name type="scientific">Nephila pilipes</name>
    <name type="common">Giant wood spider</name>
    <name type="synonym">Nephila maculata</name>
    <dbReference type="NCBI Taxonomy" id="299642"/>
    <lineage>
        <taxon>Eukaryota</taxon>
        <taxon>Metazoa</taxon>
        <taxon>Ecdysozoa</taxon>
        <taxon>Arthropoda</taxon>
        <taxon>Chelicerata</taxon>
        <taxon>Arachnida</taxon>
        <taxon>Araneae</taxon>
        <taxon>Araneomorphae</taxon>
        <taxon>Entelegynae</taxon>
        <taxon>Araneoidea</taxon>
        <taxon>Nephilidae</taxon>
        <taxon>Nephila</taxon>
    </lineage>
</organism>
<proteinExistence type="predicted"/>
<accession>A0A8X6TWT7</accession>
<dbReference type="EMBL" id="BMAW01112328">
    <property type="protein sequence ID" value="GFT51988.1"/>
    <property type="molecule type" value="Genomic_DNA"/>
</dbReference>
<evidence type="ECO:0000313" key="3">
    <source>
        <dbReference type="Proteomes" id="UP000887013"/>
    </source>
</evidence>
<feature type="region of interest" description="Disordered" evidence="1">
    <location>
        <begin position="1"/>
        <end position="21"/>
    </location>
</feature>
<evidence type="ECO:0000256" key="1">
    <source>
        <dbReference type="SAM" id="MobiDB-lite"/>
    </source>
</evidence>
<sequence length="86" mass="9772">MCVRISPNSPACENRQKSKRTKRIPLENIKLPRGFQLSEYRPHSRADIGRAAGDRINGIGKVVSFPSAIRARKNACIEVKERKWRG</sequence>
<keyword evidence="3" id="KW-1185">Reference proteome</keyword>
<evidence type="ECO:0000313" key="2">
    <source>
        <dbReference type="EMBL" id="GFT51988.1"/>
    </source>
</evidence>
<protein>
    <submittedName>
        <fullName evidence="2">Uncharacterized protein</fullName>
    </submittedName>
</protein>
<gene>
    <name evidence="2" type="ORF">NPIL_542551</name>
</gene>
<dbReference type="Proteomes" id="UP000887013">
    <property type="component" value="Unassembled WGS sequence"/>
</dbReference>
<dbReference type="AlphaFoldDB" id="A0A8X6TWT7"/>
<reference evidence="2" key="1">
    <citation type="submission" date="2020-08" db="EMBL/GenBank/DDBJ databases">
        <title>Multicomponent nature underlies the extraordinary mechanical properties of spider dragline silk.</title>
        <authorList>
            <person name="Kono N."/>
            <person name="Nakamura H."/>
            <person name="Mori M."/>
            <person name="Yoshida Y."/>
            <person name="Ohtoshi R."/>
            <person name="Malay A.D."/>
            <person name="Moran D.A.P."/>
            <person name="Tomita M."/>
            <person name="Numata K."/>
            <person name="Arakawa K."/>
        </authorList>
    </citation>
    <scope>NUCLEOTIDE SEQUENCE</scope>
</reference>
<name>A0A8X6TWT7_NEPPI</name>
<comment type="caution">
    <text evidence="2">The sequence shown here is derived from an EMBL/GenBank/DDBJ whole genome shotgun (WGS) entry which is preliminary data.</text>
</comment>
<feature type="compositionally biased region" description="Polar residues" evidence="1">
    <location>
        <begin position="1"/>
        <end position="11"/>
    </location>
</feature>